<dbReference type="InParanoid" id="A0A0D0CE41"/>
<reference evidence="1 2" key="1">
    <citation type="submission" date="2014-04" db="EMBL/GenBank/DDBJ databases">
        <authorList>
            <consortium name="DOE Joint Genome Institute"/>
            <person name="Kuo A."/>
            <person name="Kohler A."/>
            <person name="Jargeat P."/>
            <person name="Nagy L.G."/>
            <person name="Floudas D."/>
            <person name="Copeland A."/>
            <person name="Barry K.W."/>
            <person name="Cichocki N."/>
            <person name="Veneault-Fourrey C."/>
            <person name="LaButti K."/>
            <person name="Lindquist E.A."/>
            <person name="Lipzen A."/>
            <person name="Lundell T."/>
            <person name="Morin E."/>
            <person name="Murat C."/>
            <person name="Sun H."/>
            <person name="Tunlid A."/>
            <person name="Henrissat B."/>
            <person name="Grigoriev I.V."/>
            <person name="Hibbett D.S."/>
            <person name="Martin F."/>
            <person name="Nordberg H.P."/>
            <person name="Cantor M.N."/>
            <person name="Hua S.X."/>
        </authorList>
    </citation>
    <scope>NUCLEOTIDE SEQUENCE [LARGE SCALE GENOMIC DNA]</scope>
    <source>
        <strain evidence="1 2">Ve08.2h10</strain>
    </source>
</reference>
<organism evidence="1 2">
    <name type="scientific">Paxillus rubicundulus Ve08.2h10</name>
    <dbReference type="NCBI Taxonomy" id="930991"/>
    <lineage>
        <taxon>Eukaryota</taxon>
        <taxon>Fungi</taxon>
        <taxon>Dikarya</taxon>
        <taxon>Basidiomycota</taxon>
        <taxon>Agaricomycotina</taxon>
        <taxon>Agaricomycetes</taxon>
        <taxon>Agaricomycetidae</taxon>
        <taxon>Boletales</taxon>
        <taxon>Paxilineae</taxon>
        <taxon>Paxillaceae</taxon>
        <taxon>Paxillus</taxon>
    </lineage>
</organism>
<dbReference type="HOGENOM" id="CLU_2794651_0_0_1"/>
<name>A0A0D0CE41_9AGAM</name>
<evidence type="ECO:0000313" key="1">
    <source>
        <dbReference type="EMBL" id="KIK80917.1"/>
    </source>
</evidence>
<keyword evidence="2" id="KW-1185">Reference proteome</keyword>
<dbReference type="AlphaFoldDB" id="A0A0D0CE41"/>
<evidence type="ECO:0000313" key="2">
    <source>
        <dbReference type="Proteomes" id="UP000054538"/>
    </source>
</evidence>
<dbReference type="EMBL" id="KN825903">
    <property type="protein sequence ID" value="KIK80917.1"/>
    <property type="molecule type" value="Genomic_DNA"/>
</dbReference>
<sequence>MAHEEEWWTVADPHLDQVRMHDVRHKQNKAFRACLWACIPSRDNTVPSTPLPSHTKFLCHYIAGCHSD</sequence>
<dbReference type="Proteomes" id="UP000054538">
    <property type="component" value="Unassembled WGS sequence"/>
</dbReference>
<protein>
    <submittedName>
        <fullName evidence="1">Uncharacterized protein</fullName>
    </submittedName>
</protein>
<accession>A0A0D0CE41</accession>
<gene>
    <name evidence="1" type="ORF">PAXRUDRAFT_833220</name>
</gene>
<proteinExistence type="predicted"/>
<reference evidence="2" key="2">
    <citation type="submission" date="2015-01" db="EMBL/GenBank/DDBJ databases">
        <title>Evolutionary Origins and Diversification of the Mycorrhizal Mutualists.</title>
        <authorList>
            <consortium name="DOE Joint Genome Institute"/>
            <consortium name="Mycorrhizal Genomics Consortium"/>
            <person name="Kohler A."/>
            <person name="Kuo A."/>
            <person name="Nagy L.G."/>
            <person name="Floudas D."/>
            <person name="Copeland A."/>
            <person name="Barry K.W."/>
            <person name="Cichocki N."/>
            <person name="Veneault-Fourrey C."/>
            <person name="LaButti K."/>
            <person name="Lindquist E.A."/>
            <person name="Lipzen A."/>
            <person name="Lundell T."/>
            <person name="Morin E."/>
            <person name="Murat C."/>
            <person name="Riley R."/>
            <person name="Ohm R."/>
            <person name="Sun H."/>
            <person name="Tunlid A."/>
            <person name="Henrissat B."/>
            <person name="Grigoriev I.V."/>
            <person name="Hibbett D.S."/>
            <person name="Martin F."/>
        </authorList>
    </citation>
    <scope>NUCLEOTIDE SEQUENCE [LARGE SCALE GENOMIC DNA]</scope>
    <source>
        <strain evidence="2">Ve08.2h10</strain>
    </source>
</reference>